<sequence length="113" mass="11961">MLFLDFSTPEVSSSGHCATCAAIRSLLAYAQGLEGCRIDVEVSQGIVMLTGHASCDAAVDKAIEIAADFSSKPVHSTIDVQETCLPMPTQPACEPLTDGQASGKILYMKRDLI</sequence>
<dbReference type="RefSeq" id="WP_067653875.1">
    <property type="nucleotide sequence ID" value="NZ_KQ961039.1"/>
</dbReference>
<evidence type="ECO:0000313" key="2">
    <source>
        <dbReference type="EMBL" id="KXG86993.1"/>
    </source>
</evidence>
<dbReference type="Pfam" id="PF04972">
    <property type="entry name" value="BON"/>
    <property type="match status" value="1"/>
</dbReference>
<dbReference type="Proteomes" id="UP000070498">
    <property type="component" value="Unassembled WGS sequence"/>
</dbReference>
<reference evidence="2 3" key="1">
    <citation type="submission" date="2015-11" db="EMBL/GenBank/DDBJ databases">
        <title>Draft genome sequence of Agrobacterium sp. R89-1.</title>
        <authorList>
            <person name="Zahradnik J."/>
            <person name="Kyslikova E."/>
            <person name="Palyzova A."/>
            <person name="Kyslik P."/>
        </authorList>
    </citation>
    <scope>NUCLEOTIDE SEQUENCE [LARGE SCALE GENOMIC DNA]</scope>
    <source>
        <strain evidence="2 3">R89-1</strain>
    </source>
</reference>
<dbReference type="EMBL" id="LNUW01000010">
    <property type="protein sequence ID" value="KXG86993.1"/>
    <property type="molecule type" value="Genomic_DNA"/>
</dbReference>
<dbReference type="OrthoDB" id="8304186at2"/>
<evidence type="ECO:0000259" key="1">
    <source>
        <dbReference type="Pfam" id="PF04972"/>
    </source>
</evidence>
<comment type="caution">
    <text evidence="2">The sequence shown here is derived from an EMBL/GenBank/DDBJ whole genome shotgun (WGS) entry which is preliminary data.</text>
</comment>
<dbReference type="STRING" id="2052828.ATO67_21645"/>
<organism evidence="2 3">
    <name type="scientific">Agrobacterium bohemicum</name>
    <dbReference type="NCBI Taxonomy" id="2052828"/>
    <lineage>
        <taxon>Bacteria</taxon>
        <taxon>Pseudomonadati</taxon>
        <taxon>Pseudomonadota</taxon>
        <taxon>Alphaproteobacteria</taxon>
        <taxon>Hyphomicrobiales</taxon>
        <taxon>Rhizobiaceae</taxon>
        <taxon>Rhizobium/Agrobacterium group</taxon>
        <taxon>Agrobacterium</taxon>
    </lineage>
</organism>
<dbReference type="InterPro" id="IPR007055">
    <property type="entry name" value="BON_dom"/>
</dbReference>
<name>A0A135P6D1_9HYPH</name>
<protein>
    <recommendedName>
        <fullName evidence="1">BON domain-containing protein</fullName>
    </recommendedName>
</protein>
<feature type="domain" description="BON" evidence="1">
    <location>
        <begin position="21"/>
        <end position="80"/>
    </location>
</feature>
<dbReference type="AlphaFoldDB" id="A0A135P6D1"/>
<proteinExistence type="predicted"/>
<accession>A0A135P6D1</accession>
<keyword evidence="3" id="KW-1185">Reference proteome</keyword>
<gene>
    <name evidence="2" type="ORF">ATO67_21645</name>
</gene>
<evidence type="ECO:0000313" key="3">
    <source>
        <dbReference type="Proteomes" id="UP000070498"/>
    </source>
</evidence>